<protein>
    <recommendedName>
        <fullName evidence="4">Broad-specificity NMP kinase</fullName>
    </recommendedName>
</protein>
<dbReference type="RefSeq" id="WP_234974301.1">
    <property type="nucleotide sequence ID" value="NZ_FTNT01000003.1"/>
</dbReference>
<dbReference type="AlphaFoldDB" id="A0A1N7EQL5"/>
<dbReference type="InterPro" id="IPR027417">
    <property type="entry name" value="P-loop_NTPase"/>
</dbReference>
<accession>A0A1N7EQL5</accession>
<evidence type="ECO:0008006" key="4">
    <source>
        <dbReference type="Google" id="ProtNLM"/>
    </source>
</evidence>
<name>A0A1N7EQL5_9NOCA</name>
<keyword evidence="3" id="KW-1185">Reference proteome</keyword>
<organism evidence="2 3">
    <name type="scientific">Williamsia sterculiae</name>
    <dbReference type="NCBI Taxonomy" id="1344003"/>
    <lineage>
        <taxon>Bacteria</taxon>
        <taxon>Bacillati</taxon>
        <taxon>Actinomycetota</taxon>
        <taxon>Actinomycetes</taxon>
        <taxon>Mycobacteriales</taxon>
        <taxon>Nocardiaceae</taxon>
        <taxon>Williamsia</taxon>
    </lineage>
</organism>
<reference evidence="2 3" key="1">
    <citation type="submission" date="2017-01" db="EMBL/GenBank/DDBJ databases">
        <authorList>
            <person name="Mah S.A."/>
            <person name="Swanson W.J."/>
            <person name="Moy G.W."/>
            <person name="Vacquier V.D."/>
        </authorList>
    </citation>
    <scope>NUCLEOTIDE SEQUENCE [LARGE SCALE GENOMIC DNA]</scope>
    <source>
        <strain evidence="2 3">CPCC 203464</strain>
    </source>
</reference>
<dbReference type="Gene3D" id="3.40.50.300">
    <property type="entry name" value="P-loop containing nucleotide triphosphate hydrolases"/>
    <property type="match status" value="1"/>
</dbReference>
<dbReference type="Proteomes" id="UP000186218">
    <property type="component" value="Unassembled WGS sequence"/>
</dbReference>
<dbReference type="STRING" id="1344003.SAMN05445060_1563"/>
<evidence type="ECO:0000313" key="2">
    <source>
        <dbReference type="EMBL" id="SIR90245.1"/>
    </source>
</evidence>
<dbReference type="SUPFAM" id="SSF52540">
    <property type="entry name" value="P-loop containing nucleoside triphosphate hydrolases"/>
    <property type="match status" value="1"/>
</dbReference>
<dbReference type="EMBL" id="FTNT01000003">
    <property type="protein sequence ID" value="SIR90245.1"/>
    <property type="molecule type" value="Genomic_DNA"/>
</dbReference>
<evidence type="ECO:0000313" key="3">
    <source>
        <dbReference type="Proteomes" id="UP000186218"/>
    </source>
</evidence>
<proteinExistence type="predicted"/>
<evidence type="ECO:0000256" key="1">
    <source>
        <dbReference type="SAM" id="MobiDB-lite"/>
    </source>
</evidence>
<dbReference type="Pfam" id="PF13238">
    <property type="entry name" value="AAA_18"/>
    <property type="match status" value="1"/>
</dbReference>
<gene>
    <name evidence="2" type="ORF">SAMN05445060_1563</name>
</gene>
<feature type="region of interest" description="Disordered" evidence="1">
    <location>
        <begin position="32"/>
        <end position="52"/>
    </location>
</feature>
<sequence>MRNYLIDGGSCTGKTSVCAELRRRGFHAINGDSELAYHGNPETGEPLPRSENHRATHENHLWEVTAVHTLLTDRTHPSTFFCGGSRNRATFVDFFDAVVVLRIDRATLLERLDERLPDDFGGQADERDLILRLHDHVDVLPPTAVVVDATVSLADVVDDILRRTA</sequence>